<name>A0A8W8I306_MAGGI</name>
<evidence type="ECO:0000313" key="10">
    <source>
        <dbReference type="Proteomes" id="UP000005408"/>
    </source>
</evidence>
<dbReference type="SUPFAM" id="SSF69761">
    <property type="entry name" value="GTP cyclohydrolase I feedback regulatory protein, GFRP"/>
    <property type="match status" value="1"/>
</dbReference>
<dbReference type="GO" id="GO:0031965">
    <property type="term" value="C:nuclear membrane"/>
    <property type="evidence" value="ECO:0007669"/>
    <property type="project" value="UniProtKB-SubCell"/>
</dbReference>
<dbReference type="InterPro" id="IPR009112">
    <property type="entry name" value="GTP_CycHdrlase_I_reg"/>
</dbReference>
<dbReference type="Proteomes" id="UP000005408">
    <property type="component" value="Unassembled WGS sequence"/>
</dbReference>
<keyword evidence="10" id="KW-1185">Reference proteome</keyword>
<dbReference type="EnsemblMetazoa" id="G12275.4">
    <property type="protein sequence ID" value="G12275.4:cds"/>
    <property type="gene ID" value="G12275"/>
</dbReference>
<evidence type="ECO:0000313" key="9">
    <source>
        <dbReference type="EnsemblMetazoa" id="G12275.2:cds"/>
    </source>
</evidence>
<evidence type="ECO:0000256" key="2">
    <source>
        <dbReference type="ARBA" id="ARBA00004514"/>
    </source>
</evidence>
<evidence type="ECO:0000256" key="6">
    <source>
        <dbReference type="ARBA" id="ARBA00023136"/>
    </source>
</evidence>
<evidence type="ECO:0000256" key="3">
    <source>
        <dbReference type="ARBA" id="ARBA00007605"/>
    </source>
</evidence>
<keyword evidence="5" id="KW-0963">Cytoplasm</keyword>
<comment type="similarity">
    <text evidence="3">Belongs to the GFRP family.</text>
</comment>
<dbReference type="PANTHER" id="PTHR16852">
    <property type="entry name" value="GTP CYCLOHYDROLASE 1 FEEDBACK REGULATORY PROTEIN"/>
    <property type="match status" value="1"/>
</dbReference>
<keyword evidence="6" id="KW-0472">Membrane</keyword>
<evidence type="ECO:0000256" key="7">
    <source>
        <dbReference type="ARBA" id="ARBA00023242"/>
    </source>
</evidence>
<dbReference type="OMA" id="PNLMHYL"/>
<dbReference type="GO" id="GO:0044549">
    <property type="term" value="F:GTP cyclohydrolase binding"/>
    <property type="evidence" value="ECO:0007669"/>
    <property type="project" value="TreeGrafter"/>
</dbReference>
<dbReference type="GeneID" id="105343263"/>
<dbReference type="GO" id="GO:0005829">
    <property type="term" value="C:cytosol"/>
    <property type="evidence" value="ECO:0007669"/>
    <property type="project" value="UniProtKB-SubCell"/>
</dbReference>
<dbReference type="AlphaFoldDB" id="A0A8W8I306"/>
<dbReference type="PANTHER" id="PTHR16852:SF2">
    <property type="entry name" value="GTP CYCLOHYDROLASE 1 FEEDBACK REGULATORY PROTEIN"/>
    <property type="match status" value="1"/>
</dbReference>
<dbReference type="Pfam" id="PF06399">
    <property type="entry name" value="GFRP"/>
    <property type="match status" value="1"/>
</dbReference>
<dbReference type="GO" id="GO:0009890">
    <property type="term" value="P:negative regulation of biosynthetic process"/>
    <property type="evidence" value="ECO:0007669"/>
    <property type="project" value="InterPro"/>
</dbReference>
<organism evidence="9 10">
    <name type="scientific">Magallana gigas</name>
    <name type="common">Pacific oyster</name>
    <name type="synonym">Crassostrea gigas</name>
    <dbReference type="NCBI Taxonomy" id="29159"/>
    <lineage>
        <taxon>Eukaryota</taxon>
        <taxon>Metazoa</taxon>
        <taxon>Spiralia</taxon>
        <taxon>Lophotrochozoa</taxon>
        <taxon>Mollusca</taxon>
        <taxon>Bivalvia</taxon>
        <taxon>Autobranchia</taxon>
        <taxon>Pteriomorphia</taxon>
        <taxon>Ostreida</taxon>
        <taxon>Ostreoidea</taxon>
        <taxon>Ostreidae</taxon>
        <taxon>Magallana</taxon>
    </lineage>
</organism>
<dbReference type="OrthoDB" id="64291at2759"/>
<proteinExistence type="inferred from homology"/>
<keyword evidence="7" id="KW-0539">Nucleus</keyword>
<dbReference type="FunFam" id="3.30.1410.10:FF:000001">
    <property type="entry name" value="GTP cyclohydrolase 1 feedback regulatory protein"/>
    <property type="match status" value="1"/>
</dbReference>
<protein>
    <recommendedName>
        <fullName evidence="4">GTP cyclohydrolase 1 feedback regulatory protein</fullName>
    </recommendedName>
    <alternativeName>
        <fullName evidence="8">GTP cyclohydrolase I feedback regulatory protein</fullName>
    </alternativeName>
</protein>
<sequence>MPYVMISTQIRLETGPTVCGDEWSDPELMEYLGARLTKTLGNNFQEYISQDTVRIILNKLEKRGYKLKAMTGLGQTCIWTLHKELDDE</sequence>
<evidence type="ECO:0000256" key="8">
    <source>
        <dbReference type="ARBA" id="ARBA00032599"/>
    </source>
</evidence>
<dbReference type="EnsemblMetazoa" id="G12275.2">
    <property type="protein sequence ID" value="G12275.2:cds"/>
    <property type="gene ID" value="G12275"/>
</dbReference>
<evidence type="ECO:0000256" key="4">
    <source>
        <dbReference type="ARBA" id="ARBA00020099"/>
    </source>
</evidence>
<reference evidence="9" key="1">
    <citation type="submission" date="2022-08" db="UniProtKB">
        <authorList>
            <consortium name="EnsemblMetazoa"/>
        </authorList>
    </citation>
    <scope>IDENTIFICATION</scope>
    <source>
        <strain evidence="9">05x7-T-G4-1.051#20</strain>
    </source>
</reference>
<accession>A0A8W8I306</accession>
<evidence type="ECO:0000256" key="5">
    <source>
        <dbReference type="ARBA" id="ARBA00022490"/>
    </source>
</evidence>
<dbReference type="RefSeq" id="XP_011448863.1">
    <property type="nucleotide sequence ID" value="XM_011450561.4"/>
</dbReference>
<dbReference type="KEGG" id="crg:105343263"/>
<comment type="subcellular location">
    <subcellularLocation>
        <location evidence="2">Cytoplasm</location>
        <location evidence="2">Cytosol</location>
    </subcellularLocation>
    <subcellularLocation>
        <location evidence="1">Nucleus membrane</location>
    </subcellularLocation>
</comment>
<dbReference type="Gene3D" id="3.30.1410.10">
    <property type="entry name" value="GTP cyclohydrolase I feedback regulatory protein GFRP"/>
    <property type="match status" value="1"/>
</dbReference>
<evidence type="ECO:0000256" key="1">
    <source>
        <dbReference type="ARBA" id="ARBA00004126"/>
    </source>
</evidence>
<dbReference type="InterPro" id="IPR036717">
    <property type="entry name" value="GFRP_sf"/>
</dbReference>